<protein>
    <submittedName>
        <fullName evidence="7">Polyprenyl synthetase family protein</fullName>
    </submittedName>
</protein>
<reference evidence="7" key="1">
    <citation type="submission" date="2021-03" db="EMBL/GenBank/DDBJ databases">
        <title>Leucobacter chromiisoli sp. nov., isolated from chromium-containing soil of chemical plant.</title>
        <authorList>
            <person name="Xu Z."/>
        </authorList>
    </citation>
    <scope>NUCLEOTIDE SEQUENCE</scope>
    <source>
        <strain evidence="7">A2</strain>
    </source>
</reference>
<dbReference type="GO" id="GO:0008299">
    <property type="term" value="P:isoprenoid biosynthetic process"/>
    <property type="evidence" value="ECO:0007669"/>
    <property type="project" value="InterPro"/>
</dbReference>
<dbReference type="AlphaFoldDB" id="A0A939LWX4"/>
<dbReference type="Proteomes" id="UP000664398">
    <property type="component" value="Unassembled WGS sequence"/>
</dbReference>
<dbReference type="RefSeq" id="WP_208044918.1">
    <property type="nucleotide sequence ID" value="NZ_JAGDYL010000005.1"/>
</dbReference>
<comment type="caution">
    <text evidence="7">The sequence shown here is derived from an EMBL/GenBank/DDBJ whole genome shotgun (WGS) entry which is preliminary data.</text>
</comment>
<keyword evidence="3 6" id="KW-0808">Transferase</keyword>
<sequence>MVVGTKSPEPRTASAVVAELDRFFSRKIRDAETRGIWLAQLWESAHRCARGGKLVRPRIFLSMVEALRAGTVSSSNPDAVRDARVHETRIATALELLHYSFLLHDDVIDGDLVRRGEPNLIGVLAAAPPDPSFAGAPTAPLSDAQQRRLHWARSSAVLLGNLLLSEVHQIFASLETDEASRSRLLELLDTAITDSVAGEQLDVGLCDGIIPSELGTILEMCRLKTGTYTFELPLRAAAVVAGAPAELEAVLARTGRLLGLAFQLQDDLLSVFGDPVLHGKDAFSDIREGKETALVSYARRTSSWARIAPSLGRETLDEADARSVAAELEACGARAFVEEAIEETLTRIHREAGPDGDASVPEAVSAVVLGIAVELRGRTS</sequence>
<evidence type="ECO:0000313" key="8">
    <source>
        <dbReference type="Proteomes" id="UP000664398"/>
    </source>
</evidence>
<evidence type="ECO:0000256" key="1">
    <source>
        <dbReference type="ARBA" id="ARBA00001946"/>
    </source>
</evidence>
<accession>A0A939LWX4</accession>
<dbReference type="PANTHER" id="PTHR12001:SF85">
    <property type="entry name" value="SHORT CHAIN ISOPRENYL DIPHOSPHATE SYNTHASE"/>
    <property type="match status" value="1"/>
</dbReference>
<gene>
    <name evidence="7" type="ORF">J4H91_03760</name>
</gene>
<dbReference type="SUPFAM" id="SSF48576">
    <property type="entry name" value="Terpenoid synthases"/>
    <property type="match status" value="1"/>
</dbReference>
<comment type="similarity">
    <text evidence="2 6">Belongs to the FPP/GGPP synthase family.</text>
</comment>
<dbReference type="InterPro" id="IPR033749">
    <property type="entry name" value="Polyprenyl_synt_CS"/>
</dbReference>
<dbReference type="Pfam" id="PF00348">
    <property type="entry name" value="polyprenyl_synt"/>
    <property type="match status" value="1"/>
</dbReference>
<evidence type="ECO:0000256" key="5">
    <source>
        <dbReference type="ARBA" id="ARBA00022842"/>
    </source>
</evidence>
<dbReference type="PANTHER" id="PTHR12001">
    <property type="entry name" value="GERANYLGERANYL PYROPHOSPHATE SYNTHASE"/>
    <property type="match status" value="1"/>
</dbReference>
<keyword evidence="4" id="KW-0479">Metal-binding</keyword>
<dbReference type="EMBL" id="JAGDYL010000005">
    <property type="protein sequence ID" value="MBO1804433.1"/>
    <property type="molecule type" value="Genomic_DNA"/>
</dbReference>
<comment type="cofactor">
    <cofactor evidence="1">
        <name>Mg(2+)</name>
        <dbReference type="ChEBI" id="CHEBI:18420"/>
    </cofactor>
</comment>
<name>A0A939LWX4_9MICO</name>
<dbReference type="PROSITE" id="PS00723">
    <property type="entry name" value="POLYPRENYL_SYNTHASE_1"/>
    <property type="match status" value="1"/>
</dbReference>
<dbReference type="GO" id="GO:0004659">
    <property type="term" value="F:prenyltransferase activity"/>
    <property type="evidence" value="ECO:0007669"/>
    <property type="project" value="InterPro"/>
</dbReference>
<dbReference type="SFLD" id="SFLDS00005">
    <property type="entry name" value="Isoprenoid_Synthase_Type_I"/>
    <property type="match status" value="1"/>
</dbReference>
<dbReference type="InterPro" id="IPR000092">
    <property type="entry name" value="Polyprenyl_synt"/>
</dbReference>
<organism evidence="7 8">
    <name type="scientific">Leucobacter ruminantium</name>
    <dbReference type="NCBI Taxonomy" id="1289170"/>
    <lineage>
        <taxon>Bacteria</taxon>
        <taxon>Bacillati</taxon>
        <taxon>Actinomycetota</taxon>
        <taxon>Actinomycetes</taxon>
        <taxon>Micrococcales</taxon>
        <taxon>Microbacteriaceae</taxon>
        <taxon>Leucobacter</taxon>
    </lineage>
</organism>
<dbReference type="GO" id="GO:0046872">
    <property type="term" value="F:metal ion binding"/>
    <property type="evidence" value="ECO:0007669"/>
    <property type="project" value="UniProtKB-KW"/>
</dbReference>
<keyword evidence="5" id="KW-0460">Magnesium</keyword>
<evidence type="ECO:0000256" key="6">
    <source>
        <dbReference type="RuleBase" id="RU004466"/>
    </source>
</evidence>
<proteinExistence type="inferred from homology"/>
<keyword evidence="8" id="KW-1185">Reference proteome</keyword>
<evidence type="ECO:0000256" key="2">
    <source>
        <dbReference type="ARBA" id="ARBA00006706"/>
    </source>
</evidence>
<evidence type="ECO:0000313" key="7">
    <source>
        <dbReference type="EMBL" id="MBO1804433.1"/>
    </source>
</evidence>
<dbReference type="InterPro" id="IPR008949">
    <property type="entry name" value="Isoprenoid_synthase_dom_sf"/>
</dbReference>
<dbReference type="Gene3D" id="1.10.600.10">
    <property type="entry name" value="Farnesyl Diphosphate Synthase"/>
    <property type="match status" value="1"/>
</dbReference>
<evidence type="ECO:0000256" key="4">
    <source>
        <dbReference type="ARBA" id="ARBA00022723"/>
    </source>
</evidence>
<evidence type="ECO:0000256" key="3">
    <source>
        <dbReference type="ARBA" id="ARBA00022679"/>
    </source>
</evidence>